<dbReference type="InterPro" id="IPR029488">
    <property type="entry name" value="Hmw/CFAP97"/>
</dbReference>
<evidence type="ECO:0000313" key="2">
    <source>
        <dbReference type="EMBL" id="CCC51597.1"/>
    </source>
</evidence>
<dbReference type="Pfam" id="PF13879">
    <property type="entry name" value="Hmw_CFAP97"/>
    <property type="match status" value="1"/>
</dbReference>
<dbReference type="EMBL" id="HE573026">
    <property type="protein sequence ID" value="CCC51597.1"/>
    <property type="molecule type" value="Genomic_DNA"/>
</dbReference>
<reference evidence="2" key="1">
    <citation type="journal article" date="2012" name="Proc. Natl. Acad. Sci. U.S.A.">
        <title>Antigenic diversity is generated by distinct evolutionary mechanisms in African trypanosome species.</title>
        <authorList>
            <person name="Jackson A.P."/>
            <person name="Berry A."/>
            <person name="Aslett M."/>
            <person name="Allison H.C."/>
            <person name="Burton P."/>
            <person name="Vavrova-Anderson J."/>
            <person name="Brown R."/>
            <person name="Browne H."/>
            <person name="Corton N."/>
            <person name="Hauser H."/>
            <person name="Gamble J."/>
            <person name="Gilderthorp R."/>
            <person name="Marcello L."/>
            <person name="McQuillan J."/>
            <person name="Otto T.D."/>
            <person name="Quail M.A."/>
            <person name="Sanders M.J."/>
            <person name="van Tonder A."/>
            <person name="Ginger M.L."/>
            <person name="Field M.C."/>
            <person name="Barry J.D."/>
            <person name="Hertz-Fowler C."/>
            <person name="Berriman M."/>
        </authorList>
    </citation>
    <scope>NUCLEOTIDE SEQUENCE</scope>
    <source>
        <strain evidence="2">Y486</strain>
    </source>
</reference>
<evidence type="ECO:0000256" key="1">
    <source>
        <dbReference type="ARBA" id="ARBA00008315"/>
    </source>
</evidence>
<protein>
    <submittedName>
        <fullName evidence="2">Uncharacterized protein</fullName>
    </submittedName>
</protein>
<gene>
    <name evidence="2" type="ORF">TVY486_1006460</name>
</gene>
<dbReference type="InterPro" id="IPR038791">
    <property type="entry name" value="Cfap97/Hemingway"/>
</dbReference>
<name>G0U6U2_TRYVY</name>
<dbReference type="VEuPathDB" id="TriTrypDB:TvY486_1006460"/>
<comment type="similarity">
    <text evidence="1">Belongs to the CFAP97 family.</text>
</comment>
<dbReference type="PANTHER" id="PTHR23035:SF2">
    <property type="entry name" value="KIAA1430 HOMOLOGUE"/>
    <property type="match status" value="1"/>
</dbReference>
<dbReference type="PANTHER" id="PTHR23035">
    <property type="entry name" value="CILIA- AND FLAGELLA-ASSOCIATED PROTEIN 97-RELATED"/>
    <property type="match status" value="1"/>
</dbReference>
<accession>G0U6U2</accession>
<sequence>MPVKPKMTTSMLWQEQQREREYQKHRQRVAEQKACIDDKPPANLSLSNKRTVMEQERNRRIELENRRLVAKMSLIMERGGEIDNKEPWRFPDARRHAENRRGKEQRRLAEENMRILKRLQETKPVYCMEKWAEDRSKNEEYVDRISRYPYVPMDLQRKYL</sequence>
<proteinExistence type="inferred from homology"/>
<dbReference type="AlphaFoldDB" id="G0U6U2"/>
<organism evidence="2">
    <name type="scientific">Trypanosoma vivax (strain Y486)</name>
    <dbReference type="NCBI Taxonomy" id="1055687"/>
    <lineage>
        <taxon>Eukaryota</taxon>
        <taxon>Discoba</taxon>
        <taxon>Euglenozoa</taxon>
        <taxon>Kinetoplastea</taxon>
        <taxon>Metakinetoplastina</taxon>
        <taxon>Trypanosomatida</taxon>
        <taxon>Trypanosomatidae</taxon>
        <taxon>Trypanosoma</taxon>
        <taxon>Duttonella</taxon>
    </lineage>
</organism>